<accession>A0AAW3IUL7</accession>
<sequence length="1261" mass="136381">MWNNVNNSNTRWLAQAYSLGVGELKSVDKIYIDGTPYNGLIEANQWYGIKSSRTFPNACLGVRLGRPTEEVYQQLIPHSDGEWTVDCRGDSTASISMLIERWVPEGNDNNIRIMSDSFKVEAMVQGNAVIDPRLDPYLNGAVQRSERVWLSGEYEVYRNPACVLLTYLVDNYYGMAIPADAIDVESFIALANYCESRDIHFDGYVSQNQSFGDVLKDMVTSFDGIVYVEDGLVKVKADRITHPVAHVTEGECVGSFKLSNANDAQYFNIVNVEYTNSNTYHKLDKYVLPKDVAVVHQRDGFEKVKDIKLPYTVENGGSKFVKYIANKTLKQANYQKTIEFELDNTKVNLHVWDVFTLSNEAYKLDRVQFRVDKVVTSLDEKTTTSKVTATQFEPTVYDDSSYEDGNSSNPVLPPNIDLFEPVNLTFNQTGFDVTGQGVLAWETRYMREHRTIIEYKLHSAPTWIRVGEFQAESYTFVGLLADAYDFRVATQTFQGSTSPWAVIENISISSNVAMPNVTNLTASFDSVDCLVRWDDMTTLPLGTSNLTYAEIFSHYEVQVYKGANKVYTSTYKTMDNHFVYTYSMNTQEQVQNRNLHFKVLMVSKEGTKSYVATSVSVANTQCAQPSGVAVTGTQTDVYIRWDTPTENDYAGTEIHISQDPTFTPSGLTLSGVSVGEAYAVPFSGKGTYYVRVGHFDVFDNLGIAYSVPISFTQKTIEDVLVESPEWEDMNQEINGVKSSITNLNGSVESLHGLIESTDGKVEAITQIKHDVDGKVSGLIMGNNGETSHFDVVADKFRVSSSAGTKPVFQVDSVSGLVTIPNTLIGQLEANNIKAGIITGNHIASNTKVIAGQGTSSATLDGQDATYRIYAGHSTPASAPFRVDKAGKLYASNADVKGVIRAQQLIFEPSATYPDEIKNSNVTPSSIGAETPSGAQAKANAALNAAKTDATNKANAAKASAEQYALAKANAAQVAAQAHADGIVTEAEAAAIAEAERLASVAEANAKKDAAAAKAAADKAQSAANAAQSTANTANSGVNTINGKMYPNQSKTQIKSSNYVAGSAGWAVDEDGFAEFSNATIRGTIYADKGKFSGDITGASGTFSGTVYAEKIIGDVMTSGSSYFEGARIGNIGTYTIASFQIEPAHLDIGRSVAISGLNWQLNASAGGTSNVPSKGSAVGELQLWVDGVRKASYTSSVETVESFGARASADFSSPFVGAVIGKAGARVDIKMRYGGTSGSCTIPAQEVLITMMPHSTQIKPI</sequence>
<dbReference type="Pfam" id="PF09327">
    <property type="entry name" value="Phage_Tail_Tip"/>
    <property type="match status" value="1"/>
</dbReference>
<evidence type="ECO:0000259" key="1">
    <source>
        <dbReference type="Pfam" id="PF09327"/>
    </source>
</evidence>
<reference evidence="2 3" key="1">
    <citation type="submission" date="2015-07" db="EMBL/GenBank/DDBJ databases">
        <title>Foodborne Vibrio parahaemolyticus Isolates.</title>
        <authorList>
            <person name="Ronholm J."/>
            <person name="Petronella N."/>
            <person name="Kenwell R."/>
            <person name="Banerjee S."/>
        </authorList>
    </citation>
    <scope>NUCLEOTIDE SEQUENCE [LARGE SCALE GENOMIC DNA]</scope>
    <source>
        <strain evidence="2 3">HS-06-05</strain>
    </source>
</reference>
<organism evidence="2 3">
    <name type="scientific">Vibrio parahaemolyticus</name>
    <dbReference type="NCBI Taxonomy" id="670"/>
    <lineage>
        <taxon>Bacteria</taxon>
        <taxon>Pseudomonadati</taxon>
        <taxon>Pseudomonadota</taxon>
        <taxon>Gammaproteobacteria</taxon>
        <taxon>Vibrionales</taxon>
        <taxon>Vibrionaceae</taxon>
        <taxon>Vibrio</taxon>
    </lineage>
</organism>
<evidence type="ECO:0000313" key="3">
    <source>
        <dbReference type="Proteomes" id="UP000037697"/>
    </source>
</evidence>
<dbReference type="EMBL" id="LIRS01000140">
    <property type="protein sequence ID" value="KOY21404.1"/>
    <property type="molecule type" value="Genomic_DNA"/>
</dbReference>
<proteinExistence type="predicted"/>
<name>A0AAW3IUL7_VIBPH</name>
<dbReference type="AlphaFoldDB" id="A0AAW3IUL7"/>
<protein>
    <recommendedName>
        <fullName evidence="1">Tip attachment protein J central straight fiber domain-containing protein</fullName>
    </recommendedName>
</protein>
<evidence type="ECO:0000313" key="2">
    <source>
        <dbReference type="EMBL" id="KOY21404.1"/>
    </source>
</evidence>
<feature type="domain" description="Tip attachment protein J central straight fiber" evidence="1">
    <location>
        <begin position="754"/>
        <end position="901"/>
    </location>
</feature>
<gene>
    <name evidence="2" type="ORF">ACX05_21970</name>
</gene>
<dbReference type="InterPro" id="IPR015406">
    <property type="entry name" value="GpJ_CSF"/>
</dbReference>
<comment type="caution">
    <text evidence="2">The sequence shown here is derived from an EMBL/GenBank/DDBJ whole genome shotgun (WGS) entry which is preliminary data.</text>
</comment>
<dbReference type="Proteomes" id="UP000037697">
    <property type="component" value="Unassembled WGS sequence"/>
</dbReference>